<reference evidence="3 4" key="1">
    <citation type="journal article" date="2018" name="Evol. Lett.">
        <title>Horizontal gene cluster transfer increased hallucinogenic mushroom diversity.</title>
        <authorList>
            <person name="Reynolds H.T."/>
            <person name="Vijayakumar V."/>
            <person name="Gluck-Thaler E."/>
            <person name="Korotkin H.B."/>
            <person name="Matheny P.B."/>
            <person name="Slot J.C."/>
        </authorList>
    </citation>
    <scope>NUCLEOTIDE SEQUENCE [LARGE SCALE GENOMIC DNA]</scope>
    <source>
        <strain evidence="3 4">2631</strain>
    </source>
</reference>
<gene>
    <name evidence="3" type="ORF">CVT25_015043</name>
</gene>
<feature type="signal peptide" evidence="2">
    <location>
        <begin position="1"/>
        <end position="21"/>
    </location>
</feature>
<keyword evidence="4" id="KW-1185">Reference proteome</keyword>
<proteinExistence type="predicted"/>
<sequence>MLSKGFCVALILTTLISQTIGTEIDAGDSKGNDIDEGKDEPTKTFPDIIPRNGDSNTRCSPGTYSSKDVVLVHSTIYRVQQGAATVRRVGSMTSQEIPTVKDAPINIHIQALEREIAVDVLQTLGVGPFLPPVHKAPMEHALVQEQAKRPAQYMVSTGVEENIIPLQVTNVLTSKMTLNLAVVVSSIPAMARLALMVAEIVVQSLMSAACDAAKVNA</sequence>
<evidence type="ECO:0000256" key="2">
    <source>
        <dbReference type="SAM" id="SignalP"/>
    </source>
</evidence>
<dbReference type="AlphaFoldDB" id="A0A409VPK5"/>
<comment type="caution">
    <text evidence="3">The sequence shown here is derived from an EMBL/GenBank/DDBJ whole genome shotgun (WGS) entry which is preliminary data.</text>
</comment>
<evidence type="ECO:0000313" key="3">
    <source>
        <dbReference type="EMBL" id="PPQ68211.1"/>
    </source>
</evidence>
<dbReference type="EMBL" id="NHYD01003962">
    <property type="protein sequence ID" value="PPQ68211.1"/>
    <property type="molecule type" value="Genomic_DNA"/>
</dbReference>
<accession>A0A409VPK5</accession>
<evidence type="ECO:0000256" key="1">
    <source>
        <dbReference type="SAM" id="MobiDB-lite"/>
    </source>
</evidence>
<dbReference type="Proteomes" id="UP000283269">
    <property type="component" value="Unassembled WGS sequence"/>
</dbReference>
<feature type="chain" id="PRO_5019279224" evidence="2">
    <location>
        <begin position="22"/>
        <end position="217"/>
    </location>
</feature>
<name>A0A409VPK5_PSICY</name>
<feature type="compositionally biased region" description="Basic and acidic residues" evidence="1">
    <location>
        <begin position="27"/>
        <end position="42"/>
    </location>
</feature>
<dbReference type="InParanoid" id="A0A409VPK5"/>
<keyword evidence="2" id="KW-0732">Signal</keyword>
<evidence type="ECO:0000313" key="4">
    <source>
        <dbReference type="Proteomes" id="UP000283269"/>
    </source>
</evidence>
<protein>
    <submittedName>
        <fullName evidence="3">Uncharacterized protein</fullName>
    </submittedName>
</protein>
<feature type="region of interest" description="Disordered" evidence="1">
    <location>
        <begin position="26"/>
        <end position="57"/>
    </location>
</feature>
<organism evidence="3 4">
    <name type="scientific">Psilocybe cyanescens</name>
    <dbReference type="NCBI Taxonomy" id="93625"/>
    <lineage>
        <taxon>Eukaryota</taxon>
        <taxon>Fungi</taxon>
        <taxon>Dikarya</taxon>
        <taxon>Basidiomycota</taxon>
        <taxon>Agaricomycotina</taxon>
        <taxon>Agaricomycetes</taxon>
        <taxon>Agaricomycetidae</taxon>
        <taxon>Agaricales</taxon>
        <taxon>Agaricineae</taxon>
        <taxon>Strophariaceae</taxon>
        <taxon>Psilocybe</taxon>
    </lineage>
</organism>